<sequence>MIRQYSRRRKPQETQEETQSDTRSPTQQGPARVEFDDDDDEKGGGSKRSRIDKLEAIVIYGPLGPGMAAIVSELRSKPGCPQDTDFLEAVASDILSWRSQKKGNKKKLEKKAASKIAPAPLVPNPPPAPTLESLPNAHAVLTSQASQASTSE</sequence>
<gene>
    <name evidence="2" type="ORF">PAPYR_11804</name>
    <name evidence="3" type="ORF">PAPYR_9983</name>
</gene>
<evidence type="ECO:0000256" key="1">
    <source>
        <dbReference type="SAM" id="MobiDB-lite"/>
    </source>
</evidence>
<feature type="compositionally biased region" description="Pro residues" evidence="1">
    <location>
        <begin position="120"/>
        <end position="129"/>
    </location>
</feature>
<organism evidence="2 4">
    <name type="scientific">Paratrimastix pyriformis</name>
    <dbReference type="NCBI Taxonomy" id="342808"/>
    <lineage>
        <taxon>Eukaryota</taxon>
        <taxon>Metamonada</taxon>
        <taxon>Preaxostyla</taxon>
        <taxon>Paratrimastigidae</taxon>
        <taxon>Paratrimastix</taxon>
    </lineage>
</organism>
<dbReference type="EMBL" id="JAPMOS010000118">
    <property type="protein sequence ID" value="KAJ4455135.1"/>
    <property type="molecule type" value="Genomic_DNA"/>
</dbReference>
<feature type="region of interest" description="Disordered" evidence="1">
    <location>
        <begin position="1"/>
        <end position="51"/>
    </location>
</feature>
<keyword evidence="4" id="KW-1185">Reference proteome</keyword>
<evidence type="ECO:0000313" key="3">
    <source>
        <dbReference type="EMBL" id="KAJ4455135.1"/>
    </source>
</evidence>
<feature type="compositionally biased region" description="Basic residues" evidence="1">
    <location>
        <begin position="100"/>
        <end position="109"/>
    </location>
</feature>
<dbReference type="EMBL" id="JAPMOS010000229">
    <property type="protein sequence ID" value="KAJ4453673.1"/>
    <property type="molecule type" value="Genomic_DNA"/>
</dbReference>
<proteinExistence type="predicted"/>
<protein>
    <submittedName>
        <fullName evidence="2">Uncharacterized protein</fullName>
    </submittedName>
</protein>
<feature type="compositionally biased region" description="Basic residues" evidence="1">
    <location>
        <begin position="1"/>
        <end position="10"/>
    </location>
</feature>
<name>A0ABQ8U321_9EUKA</name>
<evidence type="ECO:0000313" key="2">
    <source>
        <dbReference type="EMBL" id="KAJ4453673.1"/>
    </source>
</evidence>
<feature type="region of interest" description="Disordered" evidence="1">
    <location>
        <begin position="100"/>
        <end position="133"/>
    </location>
</feature>
<evidence type="ECO:0000313" key="4">
    <source>
        <dbReference type="Proteomes" id="UP001141327"/>
    </source>
</evidence>
<reference evidence="2" key="1">
    <citation type="journal article" date="2022" name="bioRxiv">
        <title>Genomics of Preaxostyla Flagellates Illuminates Evolutionary Transitions and the Path Towards Mitochondrial Loss.</title>
        <authorList>
            <person name="Novak L.V.F."/>
            <person name="Treitli S.C."/>
            <person name="Pyrih J."/>
            <person name="Halakuc P."/>
            <person name="Pipaliya S.V."/>
            <person name="Vacek V."/>
            <person name="Brzon O."/>
            <person name="Soukal P."/>
            <person name="Eme L."/>
            <person name="Dacks J.B."/>
            <person name="Karnkowska A."/>
            <person name="Elias M."/>
            <person name="Hampl V."/>
        </authorList>
    </citation>
    <scope>NUCLEOTIDE SEQUENCE</scope>
    <source>
        <strain evidence="2">RCP-MX</strain>
    </source>
</reference>
<accession>A0ABQ8U321</accession>
<comment type="caution">
    <text evidence="2">The sequence shown here is derived from an EMBL/GenBank/DDBJ whole genome shotgun (WGS) entry which is preliminary data.</text>
</comment>
<dbReference type="Proteomes" id="UP001141327">
    <property type="component" value="Unassembled WGS sequence"/>
</dbReference>